<comment type="caution">
    <text evidence="2">The sequence shown here is derived from an EMBL/GenBank/DDBJ whole genome shotgun (WGS) entry which is preliminary data.</text>
</comment>
<proteinExistence type="predicted"/>
<feature type="region of interest" description="Disordered" evidence="1">
    <location>
        <begin position="900"/>
        <end position="923"/>
    </location>
</feature>
<dbReference type="Proteomes" id="UP001057455">
    <property type="component" value="Unassembled WGS sequence"/>
</dbReference>
<name>A0A9W5WV12_BABOV</name>
<reference evidence="2" key="1">
    <citation type="submission" date="2019-12" db="EMBL/GenBank/DDBJ databases">
        <title>Genome sequence of Babesia ovis.</title>
        <authorList>
            <person name="Yamagishi J."/>
            <person name="Sevinc F."/>
            <person name="Xuan X."/>
        </authorList>
    </citation>
    <scope>NUCLEOTIDE SEQUENCE</scope>
    <source>
        <strain evidence="2">Selcuk</strain>
    </source>
</reference>
<gene>
    <name evidence="2" type="ORF">BaOVIS_018800</name>
</gene>
<sequence length="1590" mass="181496">MIAGAEFKADTQGSRGFYELKLMVKTPKPYVGDETAVLSNLRHKVALSNDVDEEQGCLDDIFRDIDFNNRVDSTMQKLYTDDSTLWLATSNYKVAADWSLAVLCTVRYGSLRNFVEQNAVRTKHLAFKLPFYLLHLEYFPKSHNLETAPRRKAAFTFLKLSVLELLHIPLPDGVAVCCIIEHNSSFYMLNLESKSQGTDMDIPKVSSNLSCIDDDHHGNDAGAPLVSYPPAELTIEPNTDRLPNVLPRDLLKRQLPLIDKQYGVFPEGNEEDRLKIKQAPGSTTAPHGYTMLSKLWGLNKGVEKRKVEIRKRSFLYGDDASIYIPLYQNTSQDYVWVHVVTSNDIYIGSAALSNCDFGVVEPAKPKTCVLKHIEAVNPLNHKRLNISDFPNPGSVINTSMVRPKAPEPGYIVLSVVTPKHFGNFMDPVKVSHNSPQEYLGKATKASTSGGLQMLMANIKRVVAAYRTIKTLGAYITRVVQFKNMALSLFWMLYFIMALGFYQDKLLLFIIMPLVYYSLSCHSDSRRWVTSFLLRYPLLIAILPPRLTLKFLVLPKPVCIVCTKRKTFLHQNSHTVNDVVNSRIIVTRKVQVLDKKLRNSTSSNCVDTATRNERILTIEHRDTPMLTPKQAMNPFVSYTVHTGTQVETCNHKGIVHSYLAGMFLNQIEPSALTTLKRTNAENAIKAIHAIFYHPPPYPWGVVPWIQNVMFTIKFVFMTMFMTFAGGIDDIQTLHLLHRNRVCTKLNDEPVHPVEEHQSIRALRVPELLPRAQEFKKEWYENERRSVLGVYNKEHLRFYDRPNLSSEDGRRIVIPENLFAKAKLVVNDETDEQGWMYAKSWTSMWYKEPHAFTFVRRRKWITKHRKVSVFTEQEQSHLFPKAMSPRQLEAFTNRRFAERLPLHGRDITPDSSRSKNSPRDRKNLFKHQYIKGEPGYYKRSGSGYTSVHDIGVQNINAEIYPPGFEHHGDTEYNTPVSAIDDVPVRSRRMSALAAIKRGITHITKSGASRRNQVVSPLRCGNPSTVVRDAPGYKSRFKFSMLNMLRTRISSTDTYVKLSKDTNQKPVSKAGCRLQSPGPVIPVEEHIGDMPEGTERVADDIWLTDIENVDKLEITSPIRSPAENLLAYVIGASTKLLLAIFKMLLKLFTSLVMYTVPRKENSSIDLTNVITDDGAITRYRSRSGSTMPGCKLSIKSGRYSFHILRARKPCFLLGAKKRIYNAAKGYNCRRTVFAKTQKPLCPSVLLMHKKRRELARRNRPMDDDGEYETFSVVSPVDVRHLNAGHERFFSRQSCDIDDLEADEMFTDSSDNDCKTPENEKTVTLVQEQCTPMSEGNFTPATETTLTEMPPDGIADARNRRGRLYSYIKSIYQNRIMRRQAEIDDEAVAPDDAKQTSDYEGLETDNDMETEHKVTVIGMLRKARGQIVVGNYYLNLFSMRYEKFLNMFSWRHPSVTQLVMILCITIAIANYFFGVSSLLLLYVVAYFKSGYIAGTWERNIRQSVERHIDTCLSELEIYRPFWDLTSRQVSALARSIYAFSEVEVPSAVIRESATRGELAQAVTEKIIEQKLCKNWDRRNWVIHLFRQSPSQLDV</sequence>
<organism evidence="2 3">
    <name type="scientific">Babesia ovis</name>
    <dbReference type="NCBI Taxonomy" id="5869"/>
    <lineage>
        <taxon>Eukaryota</taxon>
        <taxon>Sar</taxon>
        <taxon>Alveolata</taxon>
        <taxon>Apicomplexa</taxon>
        <taxon>Aconoidasida</taxon>
        <taxon>Piroplasmida</taxon>
        <taxon>Babesiidae</taxon>
        <taxon>Babesia</taxon>
    </lineage>
</organism>
<evidence type="ECO:0000256" key="1">
    <source>
        <dbReference type="SAM" id="MobiDB-lite"/>
    </source>
</evidence>
<evidence type="ECO:0000313" key="3">
    <source>
        <dbReference type="Proteomes" id="UP001057455"/>
    </source>
</evidence>
<dbReference type="OrthoDB" id="270970at2759"/>
<accession>A0A9W5WV12</accession>
<evidence type="ECO:0000313" key="2">
    <source>
        <dbReference type="EMBL" id="GFE54476.1"/>
    </source>
</evidence>
<protein>
    <submittedName>
        <fullName evidence="2">Tectonin beta-propeller repeat-containing protein, putative</fullName>
    </submittedName>
</protein>
<dbReference type="EMBL" id="BLIY01000016">
    <property type="protein sequence ID" value="GFE54476.1"/>
    <property type="molecule type" value="Genomic_DNA"/>
</dbReference>
<keyword evidence="3" id="KW-1185">Reference proteome</keyword>